<organism evidence="6 7">
    <name type="scientific">Ophiocordyceps australis</name>
    <dbReference type="NCBI Taxonomy" id="1399860"/>
    <lineage>
        <taxon>Eukaryota</taxon>
        <taxon>Fungi</taxon>
        <taxon>Dikarya</taxon>
        <taxon>Ascomycota</taxon>
        <taxon>Pezizomycotina</taxon>
        <taxon>Sordariomycetes</taxon>
        <taxon>Hypocreomycetidae</taxon>
        <taxon>Hypocreales</taxon>
        <taxon>Ophiocordycipitaceae</taxon>
        <taxon>Ophiocordyceps</taxon>
    </lineage>
</organism>
<feature type="region of interest" description="Disordered" evidence="4">
    <location>
        <begin position="1088"/>
        <end position="1112"/>
    </location>
</feature>
<gene>
    <name evidence="6" type="ORF">CDD81_4256</name>
</gene>
<comment type="function">
    <text evidence="3">tRNA nucleus export receptor which facilitates tRNA translocation across the nuclear pore complex. Involved in pre-tRNA splicing, probably by affecting the interaction of pre-tRNA with splicing endonuclease.</text>
</comment>
<name>A0A2C5XNN0_9HYPO</name>
<dbReference type="InterPro" id="IPR016024">
    <property type="entry name" value="ARM-type_fold"/>
</dbReference>
<dbReference type="PROSITE" id="PS50166">
    <property type="entry name" value="IMPORTIN_B_NT"/>
    <property type="match status" value="1"/>
</dbReference>
<dbReference type="EMBL" id="NJET01000281">
    <property type="protein sequence ID" value="PHH58865.1"/>
    <property type="molecule type" value="Genomic_DNA"/>
</dbReference>
<evidence type="ECO:0000259" key="5">
    <source>
        <dbReference type="PROSITE" id="PS50166"/>
    </source>
</evidence>
<dbReference type="InterPro" id="IPR001494">
    <property type="entry name" value="Importin-beta_N"/>
</dbReference>
<dbReference type="PANTHER" id="PTHR11223">
    <property type="entry name" value="EXPORTIN 1/5"/>
    <property type="match status" value="1"/>
</dbReference>
<proteinExistence type="inferred from homology"/>
<dbReference type="AlphaFoldDB" id="A0A2C5XNN0"/>
<dbReference type="GO" id="GO:0042565">
    <property type="term" value="C:RNA nuclear export complex"/>
    <property type="evidence" value="ECO:0007669"/>
    <property type="project" value="TreeGrafter"/>
</dbReference>
<dbReference type="Gene3D" id="1.25.10.10">
    <property type="entry name" value="Leucine-rich Repeat Variant"/>
    <property type="match status" value="1"/>
</dbReference>
<accession>A0A2C5XNN0</accession>
<dbReference type="Pfam" id="PF19273">
    <property type="entry name" value="Exportin-5"/>
    <property type="match status" value="1"/>
</dbReference>
<evidence type="ECO:0000256" key="4">
    <source>
        <dbReference type="SAM" id="MobiDB-lite"/>
    </source>
</evidence>
<dbReference type="GO" id="GO:0031267">
    <property type="term" value="F:small GTPase binding"/>
    <property type="evidence" value="ECO:0007669"/>
    <property type="project" value="InterPro"/>
</dbReference>
<evidence type="ECO:0000256" key="2">
    <source>
        <dbReference type="ARBA" id="ARBA00022694"/>
    </source>
</evidence>
<dbReference type="GO" id="GO:0005634">
    <property type="term" value="C:nucleus"/>
    <property type="evidence" value="ECO:0007669"/>
    <property type="project" value="TreeGrafter"/>
</dbReference>
<dbReference type="Pfam" id="PF08389">
    <property type="entry name" value="Xpo1"/>
    <property type="match status" value="1"/>
</dbReference>
<dbReference type="Proteomes" id="UP000226192">
    <property type="component" value="Unassembled WGS sequence"/>
</dbReference>
<comment type="caution">
    <text evidence="6">The sequence shown here is derived from an EMBL/GenBank/DDBJ whole genome shotgun (WGS) entry which is preliminary data.</text>
</comment>
<dbReference type="GO" id="GO:0005049">
    <property type="term" value="F:nuclear export signal receptor activity"/>
    <property type="evidence" value="ECO:0007669"/>
    <property type="project" value="InterPro"/>
</dbReference>
<reference evidence="6 7" key="1">
    <citation type="submission" date="2017-06" db="EMBL/GenBank/DDBJ databases">
        <title>Ant-infecting Ophiocordyceps genomes reveal a high diversity of potential behavioral manipulation genes and a possible major role for enterotoxins.</title>
        <authorList>
            <person name="De Bekker C."/>
            <person name="Evans H.C."/>
            <person name="Brachmann A."/>
            <person name="Hughes D.P."/>
        </authorList>
    </citation>
    <scope>NUCLEOTIDE SEQUENCE [LARGE SCALE GENOMIC DNA]</scope>
    <source>
        <strain evidence="6 7">Map64</strain>
    </source>
</reference>
<dbReference type="GO" id="GO:0005737">
    <property type="term" value="C:cytoplasm"/>
    <property type="evidence" value="ECO:0007669"/>
    <property type="project" value="TreeGrafter"/>
</dbReference>
<dbReference type="OrthoDB" id="2215036at2759"/>
<evidence type="ECO:0000313" key="6">
    <source>
        <dbReference type="EMBL" id="PHH58865.1"/>
    </source>
</evidence>
<dbReference type="PANTHER" id="PTHR11223:SF3">
    <property type="entry name" value="EXPORTIN-5"/>
    <property type="match status" value="1"/>
</dbReference>
<comment type="similarity">
    <text evidence="1">Belongs to the exportin family.</text>
</comment>
<keyword evidence="2" id="KW-0819">tRNA processing</keyword>
<dbReference type="InterPro" id="IPR011989">
    <property type="entry name" value="ARM-like"/>
</dbReference>
<protein>
    <recommendedName>
        <fullName evidence="5">Importin N-terminal domain-containing protein</fullName>
    </recommendedName>
</protein>
<dbReference type="GO" id="GO:0006611">
    <property type="term" value="P:protein export from nucleus"/>
    <property type="evidence" value="ECO:0007669"/>
    <property type="project" value="InterPro"/>
</dbReference>
<dbReference type="InterPro" id="IPR013598">
    <property type="entry name" value="Exportin-1/Importin-b-like"/>
</dbReference>
<dbReference type="STRING" id="1399860.A0A2C5XNN0"/>
<dbReference type="GO" id="GO:0003723">
    <property type="term" value="F:RNA binding"/>
    <property type="evidence" value="ECO:0007669"/>
    <property type="project" value="TreeGrafter"/>
</dbReference>
<evidence type="ECO:0000256" key="3">
    <source>
        <dbReference type="ARBA" id="ARBA00025147"/>
    </source>
</evidence>
<sequence>MAVNGGYLGSDISNGGEADTLSKIHLALDAVHSPFTANEARRRAQSFLEHVKDDPRAPFQGYTLASDTNQPPLVRHYALSLLGDAIRYRWSLYSHGEAEMLRKWVVDLSRALSANDPAYLRNKTAQLWVEVAKRCWAEDWMDMDSMLVELWQAHDSPVHKELVMFVLEYLSDEVFAGDDSVVAMREGTLSKACVEIFTPASVLAETFPNRQAGPPVRHGPEGWLSRIAQFLHDCISAGIQSSDQDIKGYTLRALAVTLSLVPWAIPQAISAAQCVPVLTTGLASPQPEVQKAALEALHCLYSRTNFGDQDFQQLVVPMYSSCSVDLCKRLYEWAAVDPNDIDEDKYQILKKLSEMLSSLGDYLERKFSKIPPEAAIADFLQLLVQVTQNSSLVVSIPVLTTWAKVLAHKTLGHSDLVGQVIGPLLDVCSSRLLRYENLPANTTDATYIFLHEDTETNPERHAFLGNYRRYSCQVVELIVRLKLVDAMRHILSSTDYMLRNLSNGQSPFSKQCYTKNSLSALRVDAQLTLVEAALKGFTRGKKLCATDQDGEVDAMLVAWSNKLLQMHFDDPVIRKRILHTLVYLSTNTLKGNTDLMLRVLEHILETWPALEPEYRAYNDVIKELQGESTVELQRLAASMPDRLLSVYDQIERRAKELMDSGALDDKRLIAYKSFLFVIIHRATGLDKQAKLTKLAQFIQPVKANWRAPDIRASIASYSGFCQLLGLDKAQAYLASHKAHEVKDWGAKELDAEGLALQVELEERLQTLPLRATKSFLAFSVERLDKTSPAFQVSYELWQDAFPAILSDVLEYLRYAHATHNPQNWIHLPVAMRPIATQVLRDRFWQAGISDGTKDDFYARVIDQKNTLEGLASTIRGSVRFVRETAYAILYCMSRLDSLFFGIPGLSGPLSNALFADSTWLATHQQTNLLHVVRYMVDDCPVDCREQFLPELLASCFRQVDAKINGEWRRMEQQQTTAVESEAGLKEEMKTESILRQVTHSAVILTADLLDPSKTNPPPMISSSGHNGPQEKNETDYPTLRRFCLMRQDIVEPLLVFCTHAIRMRDTRSCTVAVRLFISLIPEFRPNEGPPATLLNPGDGATSDERNKACQEPPNAAPAIREYISADVLEACVTSFNEPYFVEVQKELASLIAAIVVHYGALTATPRNMLLSLPNINVDELDRLTPYIAKPGSHTRQQRAIVLELLKDLKGVSVSEMGKVALSTGFGSLSRSKRQTRSKMAQDFMDGPVSGDGTDGRRETSDVLEGMSTLFET</sequence>
<feature type="domain" description="Importin N-terminal" evidence="5">
    <location>
        <begin position="44"/>
        <end position="130"/>
    </location>
</feature>
<feature type="region of interest" description="Disordered" evidence="4">
    <location>
        <begin position="1013"/>
        <end position="1034"/>
    </location>
</feature>
<evidence type="ECO:0000256" key="1">
    <source>
        <dbReference type="ARBA" id="ARBA00009466"/>
    </source>
</evidence>
<keyword evidence="7" id="KW-1185">Reference proteome</keyword>
<evidence type="ECO:0000313" key="7">
    <source>
        <dbReference type="Proteomes" id="UP000226192"/>
    </source>
</evidence>
<dbReference type="InterPro" id="IPR045478">
    <property type="entry name" value="Exportin-5_C"/>
</dbReference>
<dbReference type="GO" id="GO:0008033">
    <property type="term" value="P:tRNA processing"/>
    <property type="evidence" value="ECO:0007669"/>
    <property type="project" value="UniProtKB-KW"/>
</dbReference>
<dbReference type="SUPFAM" id="SSF48371">
    <property type="entry name" value="ARM repeat"/>
    <property type="match status" value="2"/>
</dbReference>
<dbReference type="GO" id="GO:0006405">
    <property type="term" value="P:RNA export from nucleus"/>
    <property type="evidence" value="ECO:0007669"/>
    <property type="project" value="TreeGrafter"/>
</dbReference>
<dbReference type="InterPro" id="IPR045065">
    <property type="entry name" value="XPO1/5"/>
</dbReference>
<feature type="region of interest" description="Disordered" evidence="4">
    <location>
        <begin position="1231"/>
        <end position="1272"/>
    </location>
</feature>